<sequence length="381" mass="43766">MEKFFLYPLNIFTALFFCLILSALNFSYLYNSLSFNSFIFFIFPLVLFVILYSLCKKNFSSPKLYNNHGFDNGYKVFIVISFLGFFLEFYLKGIPILMVSGRDEYQGLPFFHVFFYSSSICAVLLSSLFSSRKALVYSFSFAVMISVLTLSRQLFMVSFLIVIISTVYKNGINKKLVMKMVFSSFLLILTFGFIGNLRQILAGDYTSNYILNVGGANANGEALGEILYWIWLYMSSPIYNLIFNVEQYNHGLDICYNDSANCMGYYISSFLLPNTLVKYLGFSELKVDLVVDYLNASTGFAQPARLLGLAGVCIQIFIQFLFYVIGFLTMPAKIRVAYFIYFSVLSFFMIFDNLFLKGEFFFCFVLIYSYGIIKSVMINNK</sequence>
<organism evidence="2 3">
    <name type="scientific">Pectobacterium punjabense</name>
    <dbReference type="NCBI Taxonomy" id="2108399"/>
    <lineage>
        <taxon>Bacteria</taxon>
        <taxon>Pseudomonadati</taxon>
        <taxon>Pseudomonadota</taxon>
        <taxon>Gammaproteobacteria</taxon>
        <taxon>Enterobacterales</taxon>
        <taxon>Pectobacteriaceae</taxon>
        <taxon>Pectobacterium</taxon>
    </lineage>
</organism>
<dbReference type="RefSeq" id="WP_133169870.1">
    <property type="nucleotide sequence ID" value="NZ_CP038498.1"/>
</dbReference>
<dbReference type="Proteomes" id="UP000502681">
    <property type="component" value="Chromosome"/>
</dbReference>
<feature type="transmembrane region" description="Helical" evidence="1">
    <location>
        <begin position="176"/>
        <end position="197"/>
    </location>
</feature>
<feature type="transmembrane region" description="Helical" evidence="1">
    <location>
        <begin position="306"/>
        <end position="330"/>
    </location>
</feature>
<keyword evidence="1" id="KW-0472">Membrane</keyword>
<feature type="transmembrane region" description="Helical" evidence="1">
    <location>
        <begin position="141"/>
        <end position="164"/>
    </location>
</feature>
<dbReference type="EMBL" id="CP038498">
    <property type="protein sequence ID" value="QJA19727.1"/>
    <property type="molecule type" value="Genomic_DNA"/>
</dbReference>
<gene>
    <name evidence="2" type="ORF">E2566_07205</name>
</gene>
<keyword evidence="1" id="KW-1133">Transmembrane helix</keyword>
<keyword evidence="3" id="KW-1185">Reference proteome</keyword>
<reference evidence="2 3" key="1">
    <citation type="submission" date="2019-04" db="EMBL/GenBank/DDBJ databases">
        <title>Whole Genome Sequencing of Pectobacterium punjabense SS95.</title>
        <authorList>
            <person name="Sarfraz S."/>
            <person name="Oulghazi S."/>
            <person name="Roques C."/>
            <person name="Vandecasteele C."/>
            <person name="Faure D."/>
        </authorList>
    </citation>
    <scope>NUCLEOTIDE SEQUENCE [LARGE SCALE GENOMIC DNA]</scope>
    <source>
        <strain evidence="2 3">SS95</strain>
    </source>
</reference>
<feature type="transmembrane region" description="Helical" evidence="1">
    <location>
        <begin position="110"/>
        <end position="129"/>
    </location>
</feature>
<feature type="transmembrane region" description="Helical" evidence="1">
    <location>
        <begin position="76"/>
        <end position="98"/>
    </location>
</feature>
<feature type="transmembrane region" description="Helical" evidence="1">
    <location>
        <begin position="35"/>
        <end position="55"/>
    </location>
</feature>
<evidence type="ECO:0000256" key="1">
    <source>
        <dbReference type="SAM" id="Phobius"/>
    </source>
</evidence>
<name>A0ABX6L0X2_9GAMM</name>
<dbReference type="GeneID" id="90762727"/>
<feature type="transmembrane region" description="Helical" evidence="1">
    <location>
        <begin position="7"/>
        <end position="29"/>
    </location>
</feature>
<feature type="transmembrane region" description="Helical" evidence="1">
    <location>
        <begin position="360"/>
        <end position="378"/>
    </location>
</feature>
<proteinExistence type="predicted"/>
<accession>A0ABX6L0X2</accession>
<protein>
    <submittedName>
        <fullName evidence="2">Oligosaccharide repeat unit polymerase</fullName>
    </submittedName>
</protein>
<feature type="transmembrane region" description="Helical" evidence="1">
    <location>
        <begin position="336"/>
        <end position="355"/>
    </location>
</feature>
<evidence type="ECO:0000313" key="2">
    <source>
        <dbReference type="EMBL" id="QJA19727.1"/>
    </source>
</evidence>
<keyword evidence="1" id="KW-0812">Transmembrane</keyword>
<evidence type="ECO:0000313" key="3">
    <source>
        <dbReference type="Proteomes" id="UP000502681"/>
    </source>
</evidence>